<dbReference type="EMBL" id="CAEZVZ010000056">
    <property type="protein sequence ID" value="CAB4642142.1"/>
    <property type="molecule type" value="Genomic_DNA"/>
</dbReference>
<accession>A0A6J6JYK8</accession>
<evidence type="ECO:0000313" key="1">
    <source>
        <dbReference type="EMBL" id="CAB4642142.1"/>
    </source>
</evidence>
<dbReference type="AlphaFoldDB" id="A0A6J6JYK8"/>
<reference evidence="1" key="1">
    <citation type="submission" date="2020-05" db="EMBL/GenBank/DDBJ databases">
        <authorList>
            <person name="Chiriac C."/>
            <person name="Salcher M."/>
            <person name="Ghai R."/>
            <person name="Kavagutti S V."/>
        </authorList>
    </citation>
    <scope>NUCLEOTIDE SEQUENCE</scope>
</reference>
<organism evidence="1">
    <name type="scientific">freshwater metagenome</name>
    <dbReference type="NCBI Taxonomy" id="449393"/>
    <lineage>
        <taxon>unclassified sequences</taxon>
        <taxon>metagenomes</taxon>
        <taxon>ecological metagenomes</taxon>
    </lineage>
</organism>
<proteinExistence type="predicted"/>
<sequence>MNLLSRSKSARILLTALISFSLSITLIPSASADSYNPLNTPTGKENLLNYVVENGSVERNGYLAIMPLAVTSASETRADKWQWCTGLDDPICDPKNNPTNLKATSILGPCLTATEENCIDSLEIGIGEKLEKATLIRTTAGLTFPADERINYPGSSTISLWKTPSSSLSFAAMPRLQLYFRNGTFAVGDLFTDVIPYKEKTGDYSQIRINTSPEANPGTRYNFAPHGQFCVFEEDGICGAAQDFEENARVKMKIRVSKIVGGWFQGRLADPTLDVASFSEKNNLITVEASSVKVPRMAILVKPAEFTDQERIWFVNMGRWSTADGSVASGPQAGNPQDSFPFIDLYRTRVKDTTVGLNTFWNFSTTSWGDGSQCLQDKSKVLGIVTTNALAYDGQSPSFVDGALNYRVAGLHLMPDGVTTVKGSYNLVMRSEVARCLYGFTNAPIQASVSIIGGESTNVATTVLGERNGWLSMSAAGFTFSTKTIQVKLSQETPAPVATPTPTPTAAAKKITISCKKGKTVKKVTAVKPKCPSGYKLSK</sequence>
<name>A0A6J6JYK8_9ZZZZ</name>
<protein>
    <submittedName>
        <fullName evidence="1">Unannotated protein</fullName>
    </submittedName>
</protein>
<gene>
    <name evidence="1" type="ORF">UFOPK2162_00533</name>
</gene>